<gene>
    <name evidence="2" type="ORF">CLV56_2824</name>
</gene>
<dbReference type="InterPro" id="IPR041657">
    <property type="entry name" value="HTH_17"/>
</dbReference>
<proteinExistence type="predicted"/>
<sequence length="149" mass="16004">MLRWLLPLVAWVVPAMTGRRNPHLVGFEGPAVVVPARVAAVLERYADLTSLRVRTRGVDPEASAVLEALRAAAMSWRASATGSAGDTEAEPGTDSQQWLSTTEAARVIGVSSRAIRMAIARGGIPAQSVGDRYRISREDVEHFRAGRGD</sequence>
<dbReference type="InterPro" id="IPR009061">
    <property type="entry name" value="DNA-bd_dom_put_sf"/>
</dbReference>
<protein>
    <submittedName>
        <fullName evidence="2">Excisionase family DNA binding protein</fullName>
    </submittedName>
</protein>
<dbReference type="Pfam" id="PF12728">
    <property type="entry name" value="HTH_17"/>
    <property type="match status" value="1"/>
</dbReference>
<dbReference type="NCBIfam" id="TIGR01764">
    <property type="entry name" value="excise"/>
    <property type="match status" value="1"/>
</dbReference>
<dbReference type="GO" id="GO:0003677">
    <property type="term" value="F:DNA binding"/>
    <property type="evidence" value="ECO:0007669"/>
    <property type="project" value="InterPro"/>
</dbReference>
<name>A0A2M9BKV6_9ACTN</name>
<dbReference type="AlphaFoldDB" id="A0A2M9BKV6"/>
<evidence type="ECO:0000313" key="3">
    <source>
        <dbReference type="Proteomes" id="UP000230842"/>
    </source>
</evidence>
<dbReference type="Proteomes" id="UP000230842">
    <property type="component" value="Unassembled WGS sequence"/>
</dbReference>
<dbReference type="SUPFAM" id="SSF46955">
    <property type="entry name" value="Putative DNA-binding domain"/>
    <property type="match status" value="1"/>
</dbReference>
<organism evidence="2 3">
    <name type="scientific">Mumia flava</name>
    <dbReference type="NCBI Taxonomy" id="1348852"/>
    <lineage>
        <taxon>Bacteria</taxon>
        <taxon>Bacillati</taxon>
        <taxon>Actinomycetota</taxon>
        <taxon>Actinomycetes</taxon>
        <taxon>Propionibacteriales</taxon>
        <taxon>Nocardioidaceae</taxon>
        <taxon>Mumia</taxon>
    </lineage>
</organism>
<feature type="domain" description="Helix-turn-helix" evidence="1">
    <location>
        <begin position="98"/>
        <end position="147"/>
    </location>
</feature>
<accession>A0A2M9BKV6</accession>
<dbReference type="EMBL" id="PGEZ01000001">
    <property type="protein sequence ID" value="PJJ58573.1"/>
    <property type="molecule type" value="Genomic_DNA"/>
</dbReference>
<reference evidence="2 3" key="1">
    <citation type="submission" date="2017-11" db="EMBL/GenBank/DDBJ databases">
        <title>Genomic Encyclopedia of Archaeal and Bacterial Type Strains, Phase II (KMG-II): From Individual Species to Whole Genera.</title>
        <authorList>
            <person name="Goeker M."/>
        </authorList>
    </citation>
    <scope>NUCLEOTIDE SEQUENCE [LARGE SCALE GENOMIC DNA]</scope>
    <source>
        <strain evidence="2 3">DSM 27763</strain>
    </source>
</reference>
<evidence type="ECO:0000313" key="2">
    <source>
        <dbReference type="EMBL" id="PJJ58573.1"/>
    </source>
</evidence>
<comment type="caution">
    <text evidence="2">The sequence shown here is derived from an EMBL/GenBank/DDBJ whole genome shotgun (WGS) entry which is preliminary data.</text>
</comment>
<dbReference type="RefSeq" id="WP_157805167.1">
    <property type="nucleotide sequence ID" value="NZ_PGEZ01000001.1"/>
</dbReference>
<dbReference type="InterPro" id="IPR010093">
    <property type="entry name" value="SinI_DNA-bd"/>
</dbReference>
<evidence type="ECO:0000259" key="1">
    <source>
        <dbReference type="Pfam" id="PF12728"/>
    </source>
</evidence>
<keyword evidence="3" id="KW-1185">Reference proteome</keyword>
<dbReference type="OrthoDB" id="3829264at2"/>